<dbReference type="AlphaFoldDB" id="A0AAD3DZD5"/>
<name>A0AAD3DZD5_9CHLO</name>
<sequence>MQLFARNFFLGRSPQAQPQHLNIRFEPNLVTSGPTAASNPQPLLHPSRLAPSSQGALERPVRPASPSPVNIPTETANGTTGAAVPPAGTIASASAPRAPVGSANTAGQGLAAAAAAAAATTAGPSAATDAAQIRPGQMRVAIVGDVHGSWRAGREEAALRLLKPDLTLLVGDFGNENVELVRQVASLPIRKAVILGNHDAWYTQTGRAGKMLQPMSSPNHRQQPRQQQQRLTAADILTASRNRDEAVAAVAQDGVRQQLAALGSDHVGYGSMRLDEHGYTVVGGRPFSKGGKNFSGIREFMEGLYGVRSMEESARRIVQAAAPAPAHHPLIVVGHNGPTGLGARPQDICGVDWEPGAGDHGDPDLQTALAALHRSGRRTPLVAFGHMHHHLHHAARTAGGGGGGGSSNSGGGGGGGGEVGGGRLRRMVALDPATGTLYLNAATVPRVVLAPPAPLTTPHDTRRGSSSSLLAQSKSSSLLTSSSTASFASASSSSPPPSSPSSKAAYGTAIPGSPYPPTSPKAYGSGRRARMAAKAAAAAAAAASSGSGVSAALAAEARVRAAFERELDSAEAAAAAAAAAAGQRSEREDPRGTLHHYMLADLCEGDVVSARDVWVQVTPVEAKEKEVKEEGKKEEGDEAGGSMTAAEGRALSSEGVSRRCGAEVEDKGEGGDGEKGDGADDDEVDALEGRPRRIGAYAVQVVRQHEVLRTVVSARGGEEGDGEAEVEGGAVGACGKGSGKGRGGGVVKFVWNAFDQRYESYVMP</sequence>
<dbReference type="Proteomes" id="UP001054857">
    <property type="component" value="Unassembled WGS sequence"/>
</dbReference>
<evidence type="ECO:0000313" key="4">
    <source>
        <dbReference type="EMBL" id="GFR49433.1"/>
    </source>
</evidence>
<proteinExistence type="predicted"/>
<feature type="region of interest" description="Disordered" evidence="2">
    <location>
        <begin position="622"/>
        <end position="689"/>
    </location>
</feature>
<accession>A0AAD3DZD5</accession>
<dbReference type="Pfam" id="PF00149">
    <property type="entry name" value="Metallophos"/>
    <property type="match status" value="1"/>
</dbReference>
<protein>
    <recommendedName>
        <fullName evidence="3">Calcineurin-like phosphoesterase domain-containing protein</fullName>
    </recommendedName>
</protein>
<feature type="compositionally biased region" description="Gly residues" evidence="2">
    <location>
        <begin position="398"/>
        <end position="419"/>
    </location>
</feature>
<dbReference type="SUPFAM" id="SSF56300">
    <property type="entry name" value="Metallo-dependent phosphatases"/>
    <property type="match status" value="1"/>
</dbReference>
<feature type="region of interest" description="Disordered" evidence="2">
    <location>
        <begin position="486"/>
        <end position="526"/>
    </location>
</feature>
<dbReference type="InterPro" id="IPR027629">
    <property type="entry name" value="DevT-like"/>
</dbReference>
<feature type="region of interest" description="Disordered" evidence="2">
    <location>
        <begin position="32"/>
        <end position="90"/>
    </location>
</feature>
<keyword evidence="1" id="KW-0175">Coiled coil</keyword>
<dbReference type="PANTHER" id="PTHR35769">
    <property type="entry name" value="CALCINEURIN-LIKE METALLO-PHOSPHOESTERASE SUPERFAMILY PROTEIN"/>
    <property type="match status" value="1"/>
</dbReference>
<feature type="compositionally biased region" description="Polar residues" evidence="2">
    <location>
        <begin position="32"/>
        <end position="41"/>
    </location>
</feature>
<gene>
    <name evidence="4" type="ORF">Agub_g11491</name>
</gene>
<comment type="caution">
    <text evidence="4">The sequence shown here is derived from an EMBL/GenBank/DDBJ whole genome shotgun (WGS) entry which is preliminary data.</text>
</comment>
<dbReference type="EMBL" id="BMAR01000030">
    <property type="protein sequence ID" value="GFR49433.1"/>
    <property type="molecule type" value="Genomic_DNA"/>
</dbReference>
<dbReference type="InterPro" id="IPR004843">
    <property type="entry name" value="Calcineurin-like_PHP"/>
</dbReference>
<feature type="region of interest" description="Disordered" evidence="2">
    <location>
        <begin position="390"/>
        <end position="419"/>
    </location>
</feature>
<dbReference type="InterPro" id="IPR029052">
    <property type="entry name" value="Metallo-depent_PP-like"/>
</dbReference>
<feature type="compositionally biased region" description="Basic and acidic residues" evidence="2">
    <location>
        <begin position="656"/>
        <end position="678"/>
    </location>
</feature>
<feature type="compositionally biased region" description="Basic and acidic residues" evidence="2">
    <location>
        <begin position="622"/>
        <end position="635"/>
    </location>
</feature>
<keyword evidence="5" id="KW-1185">Reference proteome</keyword>
<dbReference type="Gene3D" id="3.60.21.10">
    <property type="match status" value="1"/>
</dbReference>
<feature type="compositionally biased region" description="Polar residues" evidence="2">
    <location>
        <begin position="67"/>
        <end position="80"/>
    </location>
</feature>
<reference evidence="4 5" key="1">
    <citation type="journal article" date="2021" name="Sci. Rep.">
        <title>Genome sequencing of the multicellular alga Astrephomene provides insights into convergent evolution of germ-soma differentiation.</title>
        <authorList>
            <person name="Yamashita S."/>
            <person name="Yamamoto K."/>
            <person name="Matsuzaki R."/>
            <person name="Suzuki S."/>
            <person name="Yamaguchi H."/>
            <person name="Hirooka S."/>
            <person name="Minakuchi Y."/>
            <person name="Miyagishima S."/>
            <person name="Kawachi M."/>
            <person name="Toyoda A."/>
            <person name="Nozaki H."/>
        </authorList>
    </citation>
    <scope>NUCLEOTIDE SEQUENCE [LARGE SCALE GENOMIC DNA]</scope>
    <source>
        <strain evidence="4 5">NIES-4017</strain>
    </source>
</reference>
<evidence type="ECO:0000256" key="2">
    <source>
        <dbReference type="SAM" id="MobiDB-lite"/>
    </source>
</evidence>
<evidence type="ECO:0000313" key="5">
    <source>
        <dbReference type="Proteomes" id="UP001054857"/>
    </source>
</evidence>
<feature type="coiled-coil region" evidence="1">
    <location>
        <begin position="553"/>
        <end position="580"/>
    </location>
</feature>
<feature type="region of interest" description="Disordered" evidence="2">
    <location>
        <begin position="451"/>
        <end position="473"/>
    </location>
</feature>
<dbReference type="PANTHER" id="PTHR35769:SF2">
    <property type="entry name" value="CALCINEURIN-LIKE METALLO-PHOSPHOESTERASE SUPERFAMILY PROTEIN"/>
    <property type="match status" value="1"/>
</dbReference>
<organism evidence="4 5">
    <name type="scientific">Astrephomene gubernaculifera</name>
    <dbReference type="NCBI Taxonomy" id="47775"/>
    <lineage>
        <taxon>Eukaryota</taxon>
        <taxon>Viridiplantae</taxon>
        <taxon>Chlorophyta</taxon>
        <taxon>core chlorophytes</taxon>
        <taxon>Chlorophyceae</taxon>
        <taxon>CS clade</taxon>
        <taxon>Chlamydomonadales</taxon>
        <taxon>Astrephomenaceae</taxon>
        <taxon>Astrephomene</taxon>
    </lineage>
</organism>
<feature type="domain" description="Calcineurin-like phosphoesterase" evidence="3">
    <location>
        <begin position="138"/>
        <end position="389"/>
    </location>
</feature>
<evidence type="ECO:0000259" key="3">
    <source>
        <dbReference type="Pfam" id="PF00149"/>
    </source>
</evidence>
<evidence type="ECO:0000256" key="1">
    <source>
        <dbReference type="SAM" id="Coils"/>
    </source>
</evidence>
<dbReference type="GO" id="GO:0016787">
    <property type="term" value="F:hydrolase activity"/>
    <property type="evidence" value="ECO:0007669"/>
    <property type="project" value="InterPro"/>
</dbReference>